<dbReference type="SUPFAM" id="SSF51905">
    <property type="entry name" value="FAD/NAD(P)-binding domain"/>
    <property type="match status" value="1"/>
</dbReference>
<dbReference type="AlphaFoldDB" id="A0A3R9EZY6"/>
<dbReference type="InterPro" id="IPR050493">
    <property type="entry name" value="FAD-dep_Monooxygenase_BioMet"/>
</dbReference>
<comment type="caution">
    <text evidence="4">The sequence shown here is derived from an EMBL/GenBank/DDBJ whole genome shotgun (WGS) entry which is preliminary data.</text>
</comment>
<dbReference type="InterPro" id="IPR002938">
    <property type="entry name" value="FAD-bd"/>
</dbReference>
<evidence type="ECO:0000256" key="1">
    <source>
        <dbReference type="ARBA" id="ARBA00023002"/>
    </source>
</evidence>
<dbReference type="GO" id="GO:0004497">
    <property type="term" value="F:monooxygenase activity"/>
    <property type="evidence" value="ECO:0007669"/>
    <property type="project" value="UniProtKB-KW"/>
</dbReference>
<name>A0A3R9EZY6_ACIJO</name>
<organism evidence="4 5">
    <name type="scientific">Acinetobacter johnsonii</name>
    <dbReference type="NCBI Taxonomy" id="40214"/>
    <lineage>
        <taxon>Bacteria</taxon>
        <taxon>Pseudomonadati</taxon>
        <taxon>Pseudomonadota</taxon>
        <taxon>Gammaproteobacteria</taxon>
        <taxon>Moraxellales</taxon>
        <taxon>Moraxellaceae</taxon>
        <taxon>Acinetobacter</taxon>
    </lineage>
</organism>
<keyword evidence="1" id="KW-0560">Oxidoreductase</keyword>
<dbReference type="Pfam" id="PF01494">
    <property type="entry name" value="FAD_binding_3"/>
    <property type="match status" value="1"/>
</dbReference>
<feature type="domain" description="FAD-binding" evidence="3">
    <location>
        <begin position="10"/>
        <end position="355"/>
    </location>
</feature>
<dbReference type="PRINTS" id="PR00420">
    <property type="entry name" value="RNGMNOXGNASE"/>
</dbReference>
<dbReference type="Gene3D" id="3.50.50.60">
    <property type="entry name" value="FAD/NAD(P)-binding domain"/>
    <property type="match status" value="1"/>
</dbReference>
<evidence type="ECO:0000259" key="3">
    <source>
        <dbReference type="Pfam" id="PF01494"/>
    </source>
</evidence>
<dbReference type="PANTHER" id="PTHR13789:SF309">
    <property type="entry name" value="PUTATIVE (AFU_ORTHOLOGUE AFUA_6G14510)-RELATED"/>
    <property type="match status" value="1"/>
</dbReference>
<sequence length="442" mass="49833">MISNHSPHFAIIGAGTAGLATAILLARQNIQVSILEKASELEPVGAGLLLQPSGLAVFEHLGLLDEVLRLGAKVTGLKGQLPNGNLLVNSHYQQAHPDFYGVGIHRATLCHVLENKCREYSELITWQMNTDIQKLKETSNQVRVSGTKDGESFDQAFDAVIIANGARSLLRPKEWVKVDQAYPWGAKWTIVPECLELDAEILHQFHDRSKIMMGILPTGTVPHEPKQRLSSVFWSLPSHQLNNFLHNSQAHSDWLNQVSKRWKPAADWLEQVIAQPEQKSQWLTANYRDVVLSKFGEGRIGVIGDAAHAMSPQLGQGANMALLDAWALGQAVQSARKNENIDYVQLWQTYHQHRQSSTAFYQFLSRLLTPLYQSDLWWAGGLRDLSFAWMYRIPYFRKEMAVTISGLKLGMFSQMNYRDIAKQSFCVECEDNHRHPLWMGDG</sequence>
<reference evidence="4 5" key="1">
    <citation type="submission" date="2018-10" db="EMBL/GenBank/DDBJ databases">
        <title>Transmission dynamics of multidrug resistant bacteria on intensive care unit surfaces.</title>
        <authorList>
            <person name="D'Souza A.W."/>
            <person name="Potter R.F."/>
            <person name="Wallace M."/>
            <person name="Shupe A."/>
            <person name="Patel S."/>
            <person name="Sun S."/>
            <person name="Gul D."/>
            <person name="Kwon J.H."/>
            <person name="Andleeb S."/>
            <person name="Burnham C.-A.D."/>
            <person name="Dantas G."/>
        </authorList>
    </citation>
    <scope>NUCLEOTIDE SEQUENCE [LARGE SCALE GENOMIC DNA]</scope>
    <source>
        <strain evidence="4 5">AJ_385</strain>
    </source>
</reference>
<accession>A0A3R9EZY6</accession>
<dbReference type="Proteomes" id="UP000277537">
    <property type="component" value="Unassembled WGS sequence"/>
</dbReference>
<dbReference type="InterPro" id="IPR036188">
    <property type="entry name" value="FAD/NAD-bd_sf"/>
</dbReference>
<dbReference type="GO" id="GO:0071949">
    <property type="term" value="F:FAD binding"/>
    <property type="evidence" value="ECO:0007669"/>
    <property type="project" value="InterPro"/>
</dbReference>
<proteinExistence type="predicted"/>
<evidence type="ECO:0000313" key="4">
    <source>
        <dbReference type="EMBL" id="RSE22869.1"/>
    </source>
</evidence>
<evidence type="ECO:0000313" key="5">
    <source>
        <dbReference type="Proteomes" id="UP000277537"/>
    </source>
</evidence>
<gene>
    <name evidence="4" type="ORF">EGT73_09795</name>
</gene>
<keyword evidence="2 4" id="KW-0503">Monooxygenase</keyword>
<evidence type="ECO:0000256" key="2">
    <source>
        <dbReference type="ARBA" id="ARBA00023033"/>
    </source>
</evidence>
<dbReference type="RefSeq" id="WP_125274186.1">
    <property type="nucleotide sequence ID" value="NZ_RHXE01000019.1"/>
</dbReference>
<dbReference type="EMBL" id="RHXE01000019">
    <property type="protein sequence ID" value="RSE22869.1"/>
    <property type="molecule type" value="Genomic_DNA"/>
</dbReference>
<dbReference type="PANTHER" id="PTHR13789">
    <property type="entry name" value="MONOOXYGENASE"/>
    <property type="match status" value="1"/>
</dbReference>
<protein>
    <submittedName>
        <fullName evidence="4">FAD-dependent monooxygenase</fullName>
    </submittedName>
</protein>